<dbReference type="Gene3D" id="2.40.10.10">
    <property type="entry name" value="Trypsin-like serine proteases"/>
    <property type="match status" value="8"/>
</dbReference>
<dbReference type="VEuPathDB" id="VectorBase:ACON2_042028"/>
<dbReference type="InterPro" id="IPR018114">
    <property type="entry name" value="TRYPSIN_HIS"/>
</dbReference>
<dbReference type="GO" id="GO:0005576">
    <property type="term" value="C:extracellular region"/>
    <property type="evidence" value="ECO:0007669"/>
    <property type="project" value="UniProtKB-SubCell"/>
</dbReference>
<dbReference type="CDD" id="cd00190">
    <property type="entry name" value="Tryp_SPc"/>
    <property type="match status" value="2"/>
</dbReference>
<dbReference type="PANTHER" id="PTHR24260:SF136">
    <property type="entry name" value="GH08193P-RELATED"/>
    <property type="match status" value="1"/>
</dbReference>
<evidence type="ECO:0000256" key="1">
    <source>
        <dbReference type="ARBA" id="ARBA00004613"/>
    </source>
</evidence>
<dbReference type="InterPro" id="IPR001314">
    <property type="entry name" value="Peptidase_S1A"/>
</dbReference>
<evidence type="ECO:0000256" key="8">
    <source>
        <dbReference type="ARBA" id="ARBA00023157"/>
    </source>
</evidence>
<dbReference type="InterPro" id="IPR009003">
    <property type="entry name" value="Peptidase_S1_PA"/>
</dbReference>
<evidence type="ECO:0000256" key="6">
    <source>
        <dbReference type="ARBA" id="ARBA00022825"/>
    </source>
</evidence>
<comment type="subcellular location">
    <subcellularLocation>
        <location evidence="1">Secreted</location>
    </subcellularLocation>
</comment>
<accession>A0A8W7P6B9</accession>
<organism evidence="12">
    <name type="scientific">Anopheles coluzzii</name>
    <name type="common">African malaria mosquito</name>
    <dbReference type="NCBI Taxonomy" id="1518534"/>
    <lineage>
        <taxon>Eukaryota</taxon>
        <taxon>Metazoa</taxon>
        <taxon>Ecdysozoa</taxon>
        <taxon>Arthropoda</taxon>
        <taxon>Hexapoda</taxon>
        <taxon>Insecta</taxon>
        <taxon>Pterygota</taxon>
        <taxon>Neoptera</taxon>
        <taxon>Endopterygota</taxon>
        <taxon>Diptera</taxon>
        <taxon>Nematocera</taxon>
        <taxon>Culicoidea</taxon>
        <taxon>Culicidae</taxon>
        <taxon>Anophelinae</taxon>
        <taxon>Anopheles</taxon>
    </lineage>
</organism>
<evidence type="ECO:0000256" key="4">
    <source>
        <dbReference type="ARBA" id="ARBA00022729"/>
    </source>
</evidence>
<dbReference type="PROSITE" id="PS00134">
    <property type="entry name" value="TRYPSIN_HIS"/>
    <property type="match status" value="2"/>
</dbReference>
<reference evidence="12" key="1">
    <citation type="submission" date="2022-08" db="UniProtKB">
        <authorList>
            <consortium name="EnsemblMetazoa"/>
        </authorList>
    </citation>
    <scope>IDENTIFICATION</scope>
</reference>
<feature type="domain" description="Peptidase S1" evidence="11">
    <location>
        <begin position="323"/>
        <end position="818"/>
    </location>
</feature>
<dbReference type="VEuPathDB" id="VectorBase:ACON2_038931"/>
<dbReference type="EnsemblMetazoa" id="ACOM026341-RA">
    <property type="protein sequence ID" value="ACOM026341-PA.1"/>
    <property type="gene ID" value="ACOM026341"/>
</dbReference>
<dbReference type="InterPro" id="IPR051333">
    <property type="entry name" value="CLIP_Serine_Protease"/>
</dbReference>
<dbReference type="SMART" id="SM00020">
    <property type="entry name" value="Tryp_SPc"/>
    <property type="match status" value="3"/>
</dbReference>
<name>A0A8W7P6B9_ANOCL</name>
<dbReference type="GO" id="GO:0004252">
    <property type="term" value="F:serine-type endopeptidase activity"/>
    <property type="evidence" value="ECO:0007669"/>
    <property type="project" value="InterPro"/>
</dbReference>
<proteinExistence type="inferred from homology"/>
<evidence type="ECO:0000256" key="7">
    <source>
        <dbReference type="ARBA" id="ARBA00023145"/>
    </source>
</evidence>
<dbReference type="GO" id="GO:0006508">
    <property type="term" value="P:proteolysis"/>
    <property type="evidence" value="ECO:0007669"/>
    <property type="project" value="UniProtKB-KW"/>
</dbReference>
<feature type="domain" description="Peptidase S1" evidence="11">
    <location>
        <begin position="41"/>
        <end position="288"/>
    </location>
</feature>
<feature type="chain" id="PRO_5036505055" description="Peptidase S1 domain-containing protein" evidence="10">
    <location>
        <begin position="24"/>
        <end position="1690"/>
    </location>
</feature>
<dbReference type="PROSITE" id="PS50240">
    <property type="entry name" value="TRYPSIN_DOM"/>
    <property type="match status" value="3"/>
</dbReference>
<keyword evidence="3" id="KW-0645">Protease</keyword>
<keyword evidence="8" id="KW-1015">Disulfide bond</keyword>
<feature type="domain" description="Peptidase S1" evidence="11">
    <location>
        <begin position="1039"/>
        <end position="1289"/>
    </location>
</feature>
<dbReference type="VEuPathDB" id="VectorBase:ACON2_029713"/>
<dbReference type="InterPro" id="IPR001254">
    <property type="entry name" value="Trypsin_dom"/>
</dbReference>
<evidence type="ECO:0000256" key="3">
    <source>
        <dbReference type="ARBA" id="ARBA00022670"/>
    </source>
</evidence>
<dbReference type="PANTHER" id="PTHR24260">
    <property type="match status" value="1"/>
</dbReference>
<sequence length="1690" mass="190931">MFQFVRRVTLFSGLWCLLSLATAQESRLTCGRRKVKSVYLIHNGIDAKAGHWPWHAAVFHNMTGRTDYACGGSILDENTILTASHCVHTRRGVLPAARVLVHLGQINLKEASEYTQTLGAREIILHPGFSRNSIINDIALIKLSSNITMTKYVQPVCLWTMDSKKELIVGKNGTIVGFGLNEQDVVSERLKQALIGVVDALTCIASDRSVFGTHLTSDMFCGKGQKGVSACNGDSGGGMFFEVGGKWFVRGLVSFTPLRGNTTLCDPLKYTAYTDVAKHLEWIKQYIDQRVLSFESDVLDIDYEEKLRLFNFQTCGVKSSTVHPGGSNWTLPWLGFVRAPNEYKTRCVVTLISDWYAVGPAHCFENDGVEDEDSYKNIPVRYLDSAECMKLYAQENIVLNLENKRLCAEIANNQDEQNCNALISGSPLQELKMFGGKEQYFLRGFELLGQACNARAPPIYNNIEAYIDWILYNMRYNEPEDFVQTESLPVNSTSRHIKPICMPFLKDMFKTNPLELVVTSNEDLDMRSKTLTALNPTTCQRQLAQEGFLTSTKTVPWCAVAADNRQQSLPLLLNGGAPLQARMQFDEDQRFFLRGINLRNNVPNELPYLPELFTNVDRFLEWIVDNMKGKEHNVPLFNVSKASDPRRIDLPPVQDGSKRRSFNFSNCGAIPPLSSQITMTKYVQPVCLWTMDSKLDMIVGRNGTIVGFGLNEQDVVSEQLKQALIGVVDPLTCIASDRSVFGTHLTSDMFCGKGQTGVSACNGDSGGGMFFEVGGKWFVRGLVSFTPLRGNIGLCDPLKYTAYTDVAQYLEWISQYIDQRVLSFENDVLDIDYEEKLRLFNFGQYNPDDPTNCYTGTCEITHQLVEIKNVILPPPDHPRQVFALIELLEPANLKIPYIRPICLPFMDQLYQQKPMEVVISSNISFTIENKKLKMIDYLNCQQRLLLGNHFVTFDGDFPCAIEAEKLRQTPLSSNLGSPVQMPIRYGGRTRYFLYGMDGNQPHIFEDLVYGPYLFGTVQKKDLDWIVESMREKERQTSFISTGKNERVHLSPVQAGYWPWHATIYHQNKYVCGGSIIDESTILTASHCVYLDSGVISRTRVSVHVGRINLNESSEHTQTFDVRDIIVHPGFSKHSIIHDIALIKLSSNITMTKYVQPVCLWTMDNKLNTIVGRNGTIVGFGSNEHNVLSDQLKQALIGVMDPLTCIATDRDVFGTRLTLDMFCGKGQTGVSACNGDSGGGLFFEIGGKWFVRGLVSFAPERGSTEQCDPLKPTGYTDVAKYLNWIKQYIDQRVLSYDSDVLDIDYEEKLRLFNFKTCEGTPLHEIRMINGTKRYFLRGSKLLGSICDSKALPTVFSNAEAYLDWILYNMKYNTLEPTNAFRIASVNTTEQTLESEWSKRYLILGKFNPNVRCFPPTCVPTHQEVDIKNIILPPPDDSNQLFALIELLEPANITNPYIKPICLPFMDLLYRNKPTEVVVSSTSSNSYAIESKKLTMVDQSTCRQRLMREGFSGPFKENTSCAIEADKFKQTKMSLAMGSPFQMAVGYGGRTRYFLYGMNFQIRDTFEELVYGPYLFDAVVMSDLEWVLANMQEKEQQTSFQSATRNERVNLRPVQHASKRTLFNFNTCGISSRRDPTPWMGYVFSNAPFFNESRCSATLISEWYVLGAADCFEDPSEEYVWMECTTHLFANH</sequence>
<comment type="similarity">
    <text evidence="9">Belongs to the peptidase S1 family. CLIP subfamily.</text>
</comment>
<feature type="signal peptide" evidence="10">
    <location>
        <begin position="1"/>
        <end position="23"/>
    </location>
</feature>
<dbReference type="PRINTS" id="PR00722">
    <property type="entry name" value="CHYMOTRYPSIN"/>
</dbReference>
<evidence type="ECO:0000256" key="2">
    <source>
        <dbReference type="ARBA" id="ARBA00022525"/>
    </source>
</evidence>
<protein>
    <recommendedName>
        <fullName evidence="11">Peptidase S1 domain-containing protein</fullName>
    </recommendedName>
</protein>
<evidence type="ECO:0000256" key="10">
    <source>
        <dbReference type="SAM" id="SignalP"/>
    </source>
</evidence>
<evidence type="ECO:0000256" key="9">
    <source>
        <dbReference type="ARBA" id="ARBA00024195"/>
    </source>
</evidence>
<dbReference type="Pfam" id="PF00089">
    <property type="entry name" value="Trypsin"/>
    <property type="match status" value="3"/>
</dbReference>
<evidence type="ECO:0000313" key="12">
    <source>
        <dbReference type="EnsemblMetazoa" id="ACOM026341-PA.1"/>
    </source>
</evidence>
<evidence type="ECO:0000259" key="11">
    <source>
        <dbReference type="PROSITE" id="PS50240"/>
    </source>
</evidence>
<dbReference type="SUPFAM" id="SSF50494">
    <property type="entry name" value="Trypsin-like serine proteases"/>
    <property type="match status" value="9"/>
</dbReference>
<evidence type="ECO:0000256" key="5">
    <source>
        <dbReference type="ARBA" id="ARBA00022801"/>
    </source>
</evidence>
<dbReference type="FunFam" id="2.40.10.10:FF:000146">
    <property type="entry name" value="Serine protease 53"/>
    <property type="match status" value="2"/>
</dbReference>
<keyword evidence="2" id="KW-0964">Secreted</keyword>
<dbReference type="Proteomes" id="UP000075882">
    <property type="component" value="Unassembled WGS sequence"/>
</dbReference>
<dbReference type="VEuPathDB" id="VectorBase:ACON2_042728"/>
<keyword evidence="4 10" id="KW-0732">Signal</keyword>
<dbReference type="InterPro" id="IPR043504">
    <property type="entry name" value="Peptidase_S1_PA_chymotrypsin"/>
</dbReference>
<keyword evidence="6" id="KW-0720">Serine protease</keyword>
<keyword evidence="5" id="KW-0378">Hydrolase</keyword>
<keyword evidence="7" id="KW-0865">Zymogen</keyword>